<name>A0A238WCU5_9PSEU</name>
<sequence>MPLPEPGTPWPPPQWASIYSAYSQWDAWYSGDVDKLSTVYGATSGWAPDPKGYNKPSQYSDGMVGRLSRWFWGTPQRQIRSNKLHVPAAADIASTSADLLFSEPPSVKVGTRDTATQQRLDDLFGPEMIVALLDGAEVAAALSGVFLRAGWVGRQPVPSVVHPDAAIPVFKWGTLAEVTFHRVVQEYDGNVMRHLEHHVPGGVQHALYLGDKDRLGRTVPLTEHEDTAQLAAGLAEDGQTIPTGIDDLTVVYVPNATPNRQWRTHQQAAHLGRSDLSGIEPVMDALDETYTSWMRDIRLAKARIAVPESYLETGGRGAGAWFDADREVFTGLNMLPGQDSSPISAHQFAIRHEEHRQTCSELWEKAVRGAGYSAQTFGLTSEVAMTATESNARERKTLLTRGKKARLWRMALGKLAELLLRVDRAQFNASVTPQRPDVEFPAAVSEQPRERAETARLLTEAEAVSTDTKVRMVHPDWDDERVKQEVEGIMSDRPEGPEMRV</sequence>
<dbReference type="Proteomes" id="UP000198348">
    <property type="component" value="Unassembled WGS sequence"/>
</dbReference>
<evidence type="ECO:0000313" key="2">
    <source>
        <dbReference type="EMBL" id="SNR44237.1"/>
    </source>
</evidence>
<dbReference type="AlphaFoldDB" id="A0A238WCU5"/>
<dbReference type="EMBL" id="FZNW01000006">
    <property type="protein sequence ID" value="SNR44237.1"/>
    <property type="molecule type" value="Genomic_DNA"/>
</dbReference>
<dbReference type="OrthoDB" id="3268708at2"/>
<feature type="region of interest" description="Disordered" evidence="1">
    <location>
        <begin position="469"/>
        <end position="501"/>
    </location>
</feature>
<accession>A0A238WCU5</accession>
<gene>
    <name evidence="2" type="ORF">SAMN06265360_10633</name>
</gene>
<evidence type="ECO:0000256" key="1">
    <source>
        <dbReference type="SAM" id="MobiDB-lite"/>
    </source>
</evidence>
<keyword evidence="3" id="KW-1185">Reference proteome</keyword>
<protein>
    <submittedName>
        <fullName evidence="2">Phage portal protein, putative, A118 family</fullName>
    </submittedName>
</protein>
<dbReference type="RefSeq" id="WP_089300635.1">
    <property type="nucleotide sequence ID" value="NZ_FZNW01000006.1"/>
</dbReference>
<evidence type="ECO:0000313" key="3">
    <source>
        <dbReference type="Proteomes" id="UP000198348"/>
    </source>
</evidence>
<reference evidence="2 3" key="1">
    <citation type="submission" date="2017-06" db="EMBL/GenBank/DDBJ databases">
        <authorList>
            <person name="Kim H.J."/>
            <person name="Triplett B.A."/>
        </authorList>
    </citation>
    <scope>NUCLEOTIDE SEQUENCE [LARGE SCALE GENOMIC DNA]</scope>
    <source>
        <strain evidence="2 3">DSM 45207</strain>
    </source>
</reference>
<proteinExistence type="predicted"/>
<organism evidence="2 3">
    <name type="scientific">Haloechinothrix alba</name>
    <dbReference type="NCBI Taxonomy" id="664784"/>
    <lineage>
        <taxon>Bacteria</taxon>
        <taxon>Bacillati</taxon>
        <taxon>Actinomycetota</taxon>
        <taxon>Actinomycetes</taxon>
        <taxon>Pseudonocardiales</taxon>
        <taxon>Pseudonocardiaceae</taxon>
        <taxon>Haloechinothrix</taxon>
    </lineage>
</organism>